<gene>
    <name evidence="3" type="ORF">DS031_08305</name>
</gene>
<keyword evidence="4" id="KW-1185">Reference proteome</keyword>
<protein>
    <recommendedName>
        <fullName evidence="5">Heavy metal translocating P-type ATPase</fullName>
    </recommendedName>
</protein>
<evidence type="ECO:0000313" key="3">
    <source>
        <dbReference type="EMBL" id="RBW70180.1"/>
    </source>
</evidence>
<evidence type="ECO:0000256" key="1">
    <source>
        <dbReference type="SAM" id="MobiDB-lite"/>
    </source>
</evidence>
<proteinExistence type="predicted"/>
<organism evidence="3 4">
    <name type="scientific">Bacillus taeanensis</name>
    <dbReference type="NCBI Taxonomy" id="273032"/>
    <lineage>
        <taxon>Bacteria</taxon>
        <taxon>Bacillati</taxon>
        <taxon>Bacillota</taxon>
        <taxon>Bacilli</taxon>
        <taxon>Bacillales</taxon>
        <taxon>Bacillaceae</taxon>
        <taxon>Bacillus</taxon>
    </lineage>
</organism>
<feature type="transmembrane region" description="Helical" evidence="2">
    <location>
        <begin position="43"/>
        <end position="62"/>
    </location>
</feature>
<dbReference type="AlphaFoldDB" id="A0A366XUW2"/>
<evidence type="ECO:0000313" key="4">
    <source>
        <dbReference type="Proteomes" id="UP000253314"/>
    </source>
</evidence>
<keyword evidence="2" id="KW-1133">Transmembrane helix</keyword>
<feature type="region of interest" description="Disordered" evidence="1">
    <location>
        <begin position="1"/>
        <end position="34"/>
    </location>
</feature>
<feature type="compositionally biased region" description="Basic residues" evidence="1">
    <location>
        <begin position="1"/>
        <end position="13"/>
    </location>
</feature>
<feature type="compositionally biased region" description="Basic and acidic residues" evidence="1">
    <location>
        <begin position="14"/>
        <end position="34"/>
    </location>
</feature>
<reference evidence="3 4" key="1">
    <citation type="submission" date="2018-07" db="EMBL/GenBank/DDBJ databases">
        <title>Lottiidibacillus patelloidae gen. nov., sp. nov., isolated from the intestinal tract of a marine limpet and the reclassification of B. taeanensis BH030017T, B. algicola KMM 3737T and B. hwajinpoensis SW-72T as genus Lottiidibacillus.</title>
        <authorList>
            <person name="Liu R."/>
            <person name="Huang Z."/>
        </authorList>
    </citation>
    <scope>NUCLEOTIDE SEQUENCE [LARGE SCALE GENOMIC DNA]</scope>
    <source>
        <strain evidence="3 4">BH030017</strain>
    </source>
</reference>
<keyword evidence="2" id="KW-0812">Transmembrane</keyword>
<name>A0A366XUW2_9BACI</name>
<dbReference type="Proteomes" id="UP000253314">
    <property type="component" value="Unassembled WGS sequence"/>
</dbReference>
<dbReference type="EMBL" id="QOCW01000006">
    <property type="protein sequence ID" value="RBW70180.1"/>
    <property type="molecule type" value="Genomic_DNA"/>
</dbReference>
<dbReference type="RefSeq" id="WP_113805495.1">
    <property type="nucleotide sequence ID" value="NZ_QOCW01000006.1"/>
</dbReference>
<evidence type="ECO:0000256" key="2">
    <source>
        <dbReference type="SAM" id="Phobius"/>
    </source>
</evidence>
<accession>A0A366XUW2</accession>
<comment type="caution">
    <text evidence="3">The sequence shown here is derived from an EMBL/GenBank/DDBJ whole genome shotgun (WGS) entry which is preliminary data.</text>
</comment>
<keyword evidence="2" id="KW-0472">Membrane</keyword>
<sequence>MEHAHHHKHHEGNHHHMDKEHKEEGHHHSEHRGHMIEDFKKRFYVSLAVTIPILILSLMIQAS</sequence>
<evidence type="ECO:0008006" key="5">
    <source>
        <dbReference type="Google" id="ProtNLM"/>
    </source>
</evidence>